<evidence type="ECO:0000313" key="2">
    <source>
        <dbReference type="EMBL" id="EAW32142.1"/>
    </source>
</evidence>
<reference evidence="2 3" key="1">
    <citation type="journal article" date="2010" name="J. Bacteriol.">
        <title>Genome sequence of the oligotrophic marine Gammaproteobacterium HTCC2143, isolated from the Oregon Coast.</title>
        <authorList>
            <person name="Oh H.M."/>
            <person name="Kang I."/>
            <person name="Ferriera S."/>
            <person name="Giovannoni S.J."/>
            <person name="Cho J.C."/>
        </authorList>
    </citation>
    <scope>NUCLEOTIDE SEQUENCE [LARGE SCALE GENOMIC DNA]</scope>
    <source>
        <strain evidence="2 3">HTCC2143</strain>
    </source>
</reference>
<sequence length="126" mass="14665">MMTKKDQSEKPSATFNDWVSQWERTVDKFSNQFMGTSEFSQSINLMQNMQLEYQRAFGEQMAKQLANFNMPSRDDILELSEVMRDIDRRMARMETAINKLEKGQARGANKKPTSPPRTKRPPVKKA</sequence>
<feature type="compositionally biased region" description="Basic residues" evidence="1">
    <location>
        <begin position="117"/>
        <end position="126"/>
    </location>
</feature>
<feature type="region of interest" description="Disordered" evidence="1">
    <location>
        <begin position="95"/>
        <end position="126"/>
    </location>
</feature>
<evidence type="ECO:0008006" key="4">
    <source>
        <dbReference type="Google" id="ProtNLM"/>
    </source>
</evidence>
<keyword evidence="3" id="KW-1185">Reference proteome</keyword>
<comment type="caution">
    <text evidence="2">The sequence shown here is derived from an EMBL/GenBank/DDBJ whole genome shotgun (WGS) entry which is preliminary data.</text>
</comment>
<protein>
    <recommendedName>
        <fullName evidence="4">Poly(3-hydroxyalkanoate) polymerase subunit PhaE</fullName>
    </recommendedName>
</protein>
<dbReference type="AlphaFoldDB" id="A0Y7N8"/>
<evidence type="ECO:0000256" key="1">
    <source>
        <dbReference type="SAM" id="MobiDB-lite"/>
    </source>
</evidence>
<dbReference type="Proteomes" id="UP000004931">
    <property type="component" value="Unassembled WGS sequence"/>
</dbReference>
<proteinExistence type="predicted"/>
<evidence type="ECO:0000313" key="3">
    <source>
        <dbReference type="Proteomes" id="UP000004931"/>
    </source>
</evidence>
<dbReference type="STRING" id="247633.GP2143_12841"/>
<dbReference type="EMBL" id="AAVT01000001">
    <property type="protein sequence ID" value="EAW32142.1"/>
    <property type="molecule type" value="Genomic_DNA"/>
</dbReference>
<name>A0Y7N8_9GAMM</name>
<accession>A0Y7N8</accession>
<organism evidence="2 3">
    <name type="scientific">marine gamma proteobacterium HTCC2143</name>
    <dbReference type="NCBI Taxonomy" id="247633"/>
    <lineage>
        <taxon>Bacteria</taxon>
        <taxon>Pseudomonadati</taxon>
        <taxon>Pseudomonadota</taxon>
        <taxon>Gammaproteobacteria</taxon>
        <taxon>Cellvibrionales</taxon>
        <taxon>Spongiibacteraceae</taxon>
        <taxon>BD1-7 clade</taxon>
    </lineage>
</organism>
<gene>
    <name evidence="2" type="ORF">GP2143_12841</name>
</gene>